<organism evidence="1 2">
    <name type="scientific">Acinetobacter guerrae</name>
    <dbReference type="NCBI Taxonomy" id="1843371"/>
    <lineage>
        <taxon>Bacteria</taxon>
        <taxon>Pseudomonadati</taxon>
        <taxon>Pseudomonadota</taxon>
        <taxon>Gammaproteobacteria</taxon>
        <taxon>Moraxellales</taxon>
        <taxon>Moraxellaceae</taxon>
        <taxon>Acinetobacter</taxon>
    </lineage>
</organism>
<evidence type="ECO:0000313" key="2">
    <source>
        <dbReference type="Proteomes" id="UP000269001"/>
    </source>
</evidence>
<dbReference type="EMBL" id="RAXU01000003">
    <property type="protein sequence ID" value="RKG35444.1"/>
    <property type="molecule type" value="Genomic_DNA"/>
</dbReference>
<dbReference type="Proteomes" id="UP000269001">
    <property type="component" value="Unassembled WGS sequence"/>
</dbReference>
<dbReference type="OrthoDB" id="6710695at2"/>
<sequence>MEVVAYLHNADLLLEDTQGVAIISGSSYVLSVGDKVYIKEMIDEKARLYEVTISFASADHIMLHEDEVQIKFEGNRDALNQYLQTTTVH</sequence>
<gene>
    <name evidence="1" type="ORF">D7V21_03845</name>
</gene>
<dbReference type="AlphaFoldDB" id="A0A3A8EZF7"/>
<keyword evidence="2" id="KW-1185">Reference proteome</keyword>
<comment type="caution">
    <text evidence="1">The sequence shown here is derived from an EMBL/GenBank/DDBJ whole genome shotgun (WGS) entry which is preliminary data.</text>
</comment>
<evidence type="ECO:0000313" key="1">
    <source>
        <dbReference type="EMBL" id="RKG35444.1"/>
    </source>
</evidence>
<proteinExistence type="predicted"/>
<dbReference type="RefSeq" id="WP_120369214.1">
    <property type="nucleotide sequence ID" value="NZ_LXGN01000001.1"/>
</dbReference>
<protein>
    <submittedName>
        <fullName evidence="1">Uncharacterized protein</fullName>
    </submittedName>
</protein>
<name>A0A3A8EZF7_9GAMM</name>
<reference evidence="1 2" key="1">
    <citation type="submission" date="2018-09" db="EMBL/GenBank/DDBJ databases">
        <title>The draft genome of Acinetobacter spp. strains.</title>
        <authorList>
            <person name="Qin J."/>
            <person name="Feng Y."/>
            <person name="Zong Z."/>
        </authorList>
    </citation>
    <scope>NUCLEOTIDE SEQUENCE [LARGE SCALE GENOMIC DNA]</scope>
    <source>
        <strain evidence="1 2">WCHAc060096</strain>
    </source>
</reference>
<accession>A0A3A8EZF7</accession>